<keyword evidence="2" id="KW-1185">Reference proteome</keyword>
<dbReference type="EMBL" id="JAGFBS010000021">
    <property type="protein sequence ID" value="KAG6373709.1"/>
    <property type="molecule type" value="Genomic_DNA"/>
</dbReference>
<dbReference type="AlphaFoldDB" id="A0A8I2YKV1"/>
<gene>
    <name evidence="1" type="ORF">JVT61DRAFT_6383</name>
</gene>
<dbReference type="Proteomes" id="UP000683000">
    <property type="component" value="Unassembled WGS sequence"/>
</dbReference>
<sequence length="57" mass="6400">MADVKGVVLSESFAISVELNPSMVNFLKDLFQDGLKLCMYGYINCLQYQPSAVFNFT</sequence>
<reference evidence="1" key="1">
    <citation type="submission" date="2021-03" db="EMBL/GenBank/DDBJ databases">
        <title>Evolutionary innovations through gain and loss of genes in the ectomycorrhizal Boletales.</title>
        <authorList>
            <person name="Wu G."/>
            <person name="Miyauchi S."/>
            <person name="Morin E."/>
            <person name="Yang Z.-L."/>
            <person name="Xu J."/>
            <person name="Martin F.M."/>
        </authorList>
    </citation>
    <scope>NUCLEOTIDE SEQUENCE</scope>
    <source>
        <strain evidence="1">BR01</strain>
    </source>
</reference>
<accession>A0A8I2YKV1</accession>
<organism evidence="1 2">
    <name type="scientific">Boletus reticuloceps</name>
    <dbReference type="NCBI Taxonomy" id="495285"/>
    <lineage>
        <taxon>Eukaryota</taxon>
        <taxon>Fungi</taxon>
        <taxon>Dikarya</taxon>
        <taxon>Basidiomycota</taxon>
        <taxon>Agaricomycotina</taxon>
        <taxon>Agaricomycetes</taxon>
        <taxon>Agaricomycetidae</taxon>
        <taxon>Boletales</taxon>
        <taxon>Boletineae</taxon>
        <taxon>Boletaceae</taxon>
        <taxon>Boletoideae</taxon>
        <taxon>Boletus</taxon>
    </lineage>
</organism>
<name>A0A8I2YKV1_9AGAM</name>
<evidence type="ECO:0000313" key="2">
    <source>
        <dbReference type="Proteomes" id="UP000683000"/>
    </source>
</evidence>
<protein>
    <submittedName>
        <fullName evidence="1">Uncharacterized protein</fullName>
    </submittedName>
</protein>
<comment type="caution">
    <text evidence="1">The sequence shown here is derived from an EMBL/GenBank/DDBJ whole genome shotgun (WGS) entry which is preliminary data.</text>
</comment>
<proteinExistence type="predicted"/>
<evidence type="ECO:0000313" key="1">
    <source>
        <dbReference type="EMBL" id="KAG6373709.1"/>
    </source>
</evidence>